<feature type="compositionally biased region" description="Gly residues" evidence="1">
    <location>
        <begin position="1"/>
        <end position="20"/>
    </location>
</feature>
<reference evidence="2" key="3">
    <citation type="submission" date="2022-06" db="UniProtKB">
        <authorList>
            <consortium name="EnsemblPlants"/>
        </authorList>
    </citation>
    <scope>IDENTIFICATION</scope>
</reference>
<dbReference type="Proteomes" id="UP000015106">
    <property type="component" value="Chromosome 5"/>
</dbReference>
<proteinExistence type="predicted"/>
<evidence type="ECO:0000313" key="2">
    <source>
        <dbReference type="EnsemblPlants" id="TuG1812G0500003724.01.T01"/>
    </source>
</evidence>
<feature type="compositionally biased region" description="Low complexity" evidence="1">
    <location>
        <begin position="25"/>
        <end position="36"/>
    </location>
</feature>
<sequence>GAGRGLAQGPGHGCGAGAAGRRGRGATASTSTTATSEEPLMTRMPKGDPVEGRRHRSARIRVSVAGREAGGFGRSVECRVEARR</sequence>
<evidence type="ECO:0000256" key="1">
    <source>
        <dbReference type="SAM" id="MobiDB-lite"/>
    </source>
</evidence>
<reference evidence="2" key="2">
    <citation type="submission" date="2018-03" db="EMBL/GenBank/DDBJ databases">
        <title>The Triticum urartu genome reveals the dynamic nature of wheat genome evolution.</title>
        <authorList>
            <person name="Ling H."/>
            <person name="Ma B."/>
            <person name="Shi X."/>
            <person name="Liu H."/>
            <person name="Dong L."/>
            <person name="Sun H."/>
            <person name="Cao Y."/>
            <person name="Gao Q."/>
            <person name="Zheng S."/>
            <person name="Li Y."/>
            <person name="Yu Y."/>
            <person name="Du H."/>
            <person name="Qi M."/>
            <person name="Li Y."/>
            <person name="Yu H."/>
            <person name="Cui Y."/>
            <person name="Wang N."/>
            <person name="Chen C."/>
            <person name="Wu H."/>
            <person name="Zhao Y."/>
            <person name="Zhang J."/>
            <person name="Li Y."/>
            <person name="Zhou W."/>
            <person name="Zhang B."/>
            <person name="Hu W."/>
            <person name="Eijk M."/>
            <person name="Tang J."/>
            <person name="Witsenboer H."/>
            <person name="Zhao S."/>
            <person name="Li Z."/>
            <person name="Zhang A."/>
            <person name="Wang D."/>
            <person name="Liang C."/>
        </authorList>
    </citation>
    <scope>NUCLEOTIDE SEQUENCE [LARGE SCALE GENOMIC DNA]</scope>
    <source>
        <strain evidence="2">cv. G1812</strain>
    </source>
</reference>
<dbReference type="Gramene" id="TuG1812G0500003724.01.T01">
    <property type="protein sequence ID" value="TuG1812G0500003724.01.T01"/>
    <property type="gene ID" value="TuG1812G0500003724.01"/>
</dbReference>
<feature type="region of interest" description="Disordered" evidence="1">
    <location>
        <begin position="1"/>
        <end position="57"/>
    </location>
</feature>
<accession>A0A8R7UJB9</accession>
<dbReference type="EnsemblPlants" id="TuG1812G0500003724.01.T01">
    <property type="protein sequence ID" value="TuG1812G0500003724.01.T01"/>
    <property type="gene ID" value="TuG1812G0500003724.01"/>
</dbReference>
<name>A0A8R7UJB9_TRIUA</name>
<protein>
    <submittedName>
        <fullName evidence="2">Uncharacterized protein</fullName>
    </submittedName>
</protein>
<evidence type="ECO:0000313" key="3">
    <source>
        <dbReference type="Proteomes" id="UP000015106"/>
    </source>
</evidence>
<organism evidence="2 3">
    <name type="scientific">Triticum urartu</name>
    <name type="common">Red wild einkorn</name>
    <name type="synonym">Crithodium urartu</name>
    <dbReference type="NCBI Taxonomy" id="4572"/>
    <lineage>
        <taxon>Eukaryota</taxon>
        <taxon>Viridiplantae</taxon>
        <taxon>Streptophyta</taxon>
        <taxon>Embryophyta</taxon>
        <taxon>Tracheophyta</taxon>
        <taxon>Spermatophyta</taxon>
        <taxon>Magnoliopsida</taxon>
        <taxon>Liliopsida</taxon>
        <taxon>Poales</taxon>
        <taxon>Poaceae</taxon>
        <taxon>BOP clade</taxon>
        <taxon>Pooideae</taxon>
        <taxon>Triticodae</taxon>
        <taxon>Triticeae</taxon>
        <taxon>Triticinae</taxon>
        <taxon>Triticum</taxon>
    </lineage>
</organism>
<reference evidence="3" key="1">
    <citation type="journal article" date="2013" name="Nature">
        <title>Draft genome of the wheat A-genome progenitor Triticum urartu.</title>
        <authorList>
            <person name="Ling H.Q."/>
            <person name="Zhao S."/>
            <person name="Liu D."/>
            <person name="Wang J."/>
            <person name="Sun H."/>
            <person name="Zhang C."/>
            <person name="Fan H."/>
            <person name="Li D."/>
            <person name="Dong L."/>
            <person name="Tao Y."/>
            <person name="Gao C."/>
            <person name="Wu H."/>
            <person name="Li Y."/>
            <person name="Cui Y."/>
            <person name="Guo X."/>
            <person name="Zheng S."/>
            <person name="Wang B."/>
            <person name="Yu K."/>
            <person name="Liang Q."/>
            <person name="Yang W."/>
            <person name="Lou X."/>
            <person name="Chen J."/>
            <person name="Feng M."/>
            <person name="Jian J."/>
            <person name="Zhang X."/>
            <person name="Luo G."/>
            <person name="Jiang Y."/>
            <person name="Liu J."/>
            <person name="Wang Z."/>
            <person name="Sha Y."/>
            <person name="Zhang B."/>
            <person name="Wu H."/>
            <person name="Tang D."/>
            <person name="Shen Q."/>
            <person name="Xue P."/>
            <person name="Zou S."/>
            <person name="Wang X."/>
            <person name="Liu X."/>
            <person name="Wang F."/>
            <person name="Yang Y."/>
            <person name="An X."/>
            <person name="Dong Z."/>
            <person name="Zhang K."/>
            <person name="Zhang X."/>
            <person name="Luo M.C."/>
            <person name="Dvorak J."/>
            <person name="Tong Y."/>
            <person name="Wang J."/>
            <person name="Yang H."/>
            <person name="Li Z."/>
            <person name="Wang D."/>
            <person name="Zhang A."/>
            <person name="Wang J."/>
        </authorList>
    </citation>
    <scope>NUCLEOTIDE SEQUENCE</scope>
    <source>
        <strain evidence="3">cv. G1812</strain>
    </source>
</reference>
<dbReference type="AlphaFoldDB" id="A0A8R7UJB9"/>
<keyword evidence="3" id="KW-1185">Reference proteome</keyword>